<protein>
    <submittedName>
        <fullName evidence="1">Uncharacterized protein</fullName>
    </submittedName>
</protein>
<sequence length="12" mass="1463">MDSEGFHLSRRQ</sequence>
<evidence type="ECO:0000313" key="1">
    <source>
        <dbReference type="EMBL" id="JAH55015.1"/>
    </source>
</evidence>
<dbReference type="EMBL" id="GBXM01053562">
    <property type="protein sequence ID" value="JAH55015.1"/>
    <property type="molecule type" value="Transcribed_RNA"/>
</dbReference>
<reference evidence="1" key="1">
    <citation type="submission" date="2014-11" db="EMBL/GenBank/DDBJ databases">
        <authorList>
            <person name="Amaro Gonzalez C."/>
        </authorList>
    </citation>
    <scope>NUCLEOTIDE SEQUENCE</scope>
</reference>
<accession>A0A0E9TQ59</accession>
<proteinExistence type="predicted"/>
<organism evidence="1">
    <name type="scientific">Anguilla anguilla</name>
    <name type="common">European freshwater eel</name>
    <name type="synonym">Muraena anguilla</name>
    <dbReference type="NCBI Taxonomy" id="7936"/>
    <lineage>
        <taxon>Eukaryota</taxon>
        <taxon>Metazoa</taxon>
        <taxon>Chordata</taxon>
        <taxon>Craniata</taxon>
        <taxon>Vertebrata</taxon>
        <taxon>Euteleostomi</taxon>
        <taxon>Actinopterygii</taxon>
        <taxon>Neopterygii</taxon>
        <taxon>Teleostei</taxon>
        <taxon>Anguilliformes</taxon>
        <taxon>Anguillidae</taxon>
        <taxon>Anguilla</taxon>
    </lineage>
</organism>
<reference evidence="1" key="2">
    <citation type="journal article" date="2015" name="Fish Shellfish Immunol.">
        <title>Early steps in the European eel (Anguilla anguilla)-Vibrio vulnificus interaction in the gills: Role of the RtxA13 toxin.</title>
        <authorList>
            <person name="Callol A."/>
            <person name="Pajuelo D."/>
            <person name="Ebbesson L."/>
            <person name="Teles M."/>
            <person name="MacKenzie S."/>
            <person name="Amaro C."/>
        </authorList>
    </citation>
    <scope>NUCLEOTIDE SEQUENCE</scope>
</reference>
<name>A0A0E9TQ59_ANGAN</name>